<sequence>MEFYFVEKDYTVSLRIDGEEVTYLFLKADPRHLTADRLYFAPSDEIQRVVNRFRKAGYSDFDLKVLLDKRPVLEHPKFPLDLTYSGGYFRESERFVPLEEKLEPLYGRERLRVAIVNGMGGGLGDNIVGMTALNIFYDRLMRHFREVNIGVFTLRPRAIPILRQETIVDEIYLMPAPAELLFRYDAVVDLSNMTGWPIFRQEMVDFYLQALSIDPTSVPPEEKRCFVKINERVARELDPVVKALKCSGRPLLLFHPSSSSPIRSIPMEIVPGLLKKLFEKTEYLVVSLLPIEYDHPRLVKLDRYSQRGFDYFAYLVSRMDAVITVDTAVYHVADAFSIPTVVLFTSIPPEHRISYYPYQKGILIGGKDGEPLFYRHFSEKEEEVKALAEAWREFRMEEALKALKELREKRRRIETKPCPVCENRVPFIPTDRYRSYRHLKCERCETEFAWPRKAYDYDEAYARGKCDVAQYDHYVSAPDPERAYQGLISNPRFLKVREFLEALPVKRTLLDVGCANGFFVRYALKIGFEAYGMDASRAAVEWGEKNFGLKGRLVRALDLDEIPPSFPSQFQVITAFELVEHLEDPLSFVRKVFVRLEPGGIFIFSTPNLATLGRRMGHKDERVYFLGGERDRPPDHLSRLSTLSHRVLVERAGFKVLWQWTALPLPGDIFRALAENLKIPDLTLRLENNRTVNIKGERLSPLILKAFEALKPALADQGLFLITAALKPVSS</sequence>
<keyword evidence="1" id="KW-0808">Transferase</keyword>
<dbReference type="PANTHER" id="PTHR43861">
    <property type="entry name" value="TRANS-ACONITATE 2-METHYLTRANSFERASE-RELATED"/>
    <property type="match status" value="1"/>
</dbReference>
<proteinExistence type="predicted"/>
<dbReference type="SUPFAM" id="SSF53335">
    <property type="entry name" value="S-adenosyl-L-methionine-dependent methyltransferases"/>
    <property type="match status" value="1"/>
</dbReference>
<dbReference type="Gene3D" id="3.40.50.150">
    <property type="entry name" value="Vaccinia Virus protein VP39"/>
    <property type="match status" value="1"/>
</dbReference>
<dbReference type="SUPFAM" id="SSF53756">
    <property type="entry name" value="UDP-Glycosyltransferase/glycogen phosphorylase"/>
    <property type="match status" value="1"/>
</dbReference>
<reference evidence="1" key="1">
    <citation type="journal article" date="2020" name="mSystems">
        <title>Genome- and Community-Level Interaction Insights into Carbon Utilization and Element Cycling Functions of Hydrothermarchaeota in Hydrothermal Sediment.</title>
        <authorList>
            <person name="Zhou Z."/>
            <person name="Liu Y."/>
            <person name="Xu W."/>
            <person name="Pan J."/>
            <person name="Luo Z.H."/>
            <person name="Li M."/>
        </authorList>
    </citation>
    <scope>NUCLEOTIDE SEQUENCE [LARGE SCALE GENOMIC DNA]</scope>
    <source>
        <strain evidence="1">HyVt-483</strain>
    </source>
</reference>
<dbReference type="EMBL" id="DRMH01000085">
    <property type="protein sequence ID" value="HFC98141.1"/>
    <property type="molecule type" value="Genomic_DNA"/>
</dbReference>
<dbReference type="GO" id="GO:0032259">
    <property type="term" value="P:methylation"/>
    <property type="evidence" value="ECO:0007669"/>
    <property type="project" value="UniProtKB-KW"/>
</dbReference>
<keyword evidence="1" id="KW-0489">Methyltransferase</keyword>
<protein>
    <submittedName>
        <fullName evidence="1">Methyltransferase domain-containing protein</fullName>
    </submittedName>
</protein>
<dbReference type="InterPro" id="IPR002201">
    <property type="entry name" value="Glyco_trans_9"/>
</dbReference>
<evidence type="ECO:0000313" key="1">
    <source>
        <dbReference type="EMBL" id="HFC98141.1"/>
    </source>
</evidence>
<name>A0A7C3GL13_9BACT</name>
<comment type="caution">
    <text evidence="1">The sequence shown here is derived from an EMBL/GenBank/DDBJ whole genome shotgun (WGS) entry which is preliminary data.</text>
</comment>
<dbReference type="AlphaFoldDB" id="A0A7C3GL13"/>
<dbReference type="Gene3D" id="3.40.50.2000">
    <property type="entry name" value="Glycogen Phosphorylase B"/>
    <property type="match status" value="1"/>
</dbReference>
<organism evidence="1">
    <name type="scientific">Thermosulfurimonas dismutans</name>
    <dbReference type="NCBI Taxonomy" id="999894"/>
    <lineage>
        <taxon>Bacteria</taxon>
        <taxon>Pseudomonadati</taxon>
        <taxon>Thermodesulfobacteriota</taxon>
        <taxon>Thermodesulfobacteria</taxon>
        <taxon>Thermodesulfobacteriales</taxon>
        <taxon>Thermodesulfobacteriaceae</taxon>
        <taxon>Thermosulfurimonas</taxon>
    </lineage>
</organism>
<dbReference type="CDD" id="cd02440">
    <property type="entry name" value="AdoMet_MTases"/>
    <property type="match status" value="1"/>
</dbReference>
<gene>
    <name evidence="1" type="ORF">ENJ40_06775</name>
</gene>
<dbReference type="GO" id="GO:0008168">
    <property type="term" value="F:methyltransferase activity"/>
    <property type="evidence" value="ECO:0007669"/>
    <property type="project" value="UniProtKB-KW"/>
</dbReference>
<accession>A0A7C3GL13</accession>
<dbReference type="GO" id="GO:0016757">
    <property type="term" value="F:glycosyltransferase activity"/>
    <property type="evidence" value="ECO:0007669"/>
    <property type="project" value="InterPro"/>
</dbReference>
<dbReference type="Proteomes" id="UP000886043">
    <property type="component" value="Unassembled WGS sequence"/>
</dbReference>
<dbReference type="Pfam" id="PF01075">
    <property type="entry name" value="Glyco_transf_9"/>
    <property type="match status" value="1"/>
</dbReference>
<dbReference type="PANTHER" id="PTHR43861:SF6">
    <property type="entry name" value="METHYLTRANSFERASE TYPE 11"/>
    <property type="match status" value="1"/>
</dbReference>
<dbReference type="Pfam" id="PF13489">
    <property type="entry name" value="Methyltransf_23"/>
    <property type="match status" value="1"/>
</dbReference>
<dbReference type="InterPro" id="IPR029063">
    <property type="entry name" value="SAM-dependent_MTases_sf"/>
</dbReference>